<evidence type="ECO:0000256" key="1">
    <source>
        <dbReference type="SAM" id="MobiDB-lite"/>
    </source>
</evidence>
<dbReference type="SMART" id="SM00530">
    <property type="entry name" value="HTH_XRE"/>
    <property type="match status" value="1"/>
</dbReference>
<protein>
    <submittedName>
        <fullName evidence="3">Helix-turn-helix transcriptional regulator</fullName>
    </submittedName>
</protein>
<dbReference type="InterPro" id="IPR010982">
    <property type="entry name" value="Lambda_DNA-bd_dom_sf"/>
</dbReference>
<gene>
    <name evidence="3" type="ORF">H8S59_19865</name>
</gene>
<feature type="region of interest" description="Disordered" evidence="1">
    <location>
        <begin position="96"/>
        <end position="125"/>
    </location>
</feature>
<organism evidence="3 4">
    <name type="scientific">Pseudomonas folii</name>
    <dbReference type="NCBI Taxonomy" id="2762593"/>
    <lineage>
        <taxon>Bacteria</taxon>
        <taxon>Pseudomonadati</taxon>
        <taxon>Pseudomonadota</taxon>
        <taxon>Gammaproteobacteria</taxon>
        <taxon>Pseudomonadales</taxon>
        <taxon>Pseudomonadaceae</taxon>
        <taxon>Pseudomonas</taxon>
    </lineage>
</organism>
<reference evidence="3 4" key="1">
    <citation type="submission" date="2020-08" db="EMBL/GenBank/DDBJ databases">
        <title>Putative novel bacterial strains isolated from necrotic wheat leaf tissues caused by Xanthomonas translucens.</title>
        <authorList>
            <person name="Tambong J.T."/>
        </authorList>
    </citation>
    <scope>NUCLEOTIDE SEQUENCE [LARGE SCALE GENOMIC DNA]</scope>
    <source>
        <strain evidence="3 4">DOAB 1069</strain>
    </source>
</reference>
<dbReference type="RefSeq" id="WP_122807249.1">
    <property type="nucleotide sequence ID" value="NZ_JACONW010000113.1"/>
</dbReference>
<name>A0ABR7B4F6_9PSED</name>
<dbReference type="PROSITE" id="PS50943">
    <property type="entry name" value="HTH_CROC1"/>
    <property type="match status" value="1"/>
</dbReference>
<evidence type="ECO:0000259" key="2">
    <source>
        <dbReference type="PROSITE" id="PS50943"/>
    </source>
</evidence>
<keyword evidence="4" id="KW-1185">Reference proteome</keyword>
<evidence type="ECO:0000313" key="4">
    <source>
        <dbReference type="Proteomes" id="UP000651852"/>
    </source>
</evidence>
<accession>A0ABR7B4F6</accession>
<dbReference type="Proteomes" id="UP000651852">
    <property type="component" value="Unassembled WGS sequence"/>
</dbReference>
<dbReference type="InterPro" id="IPR001387">
    <property type="entry name" value="Cro/C1-type_HTH"/>
</dbReference>
<dbReference type="EMBL" id="JACONW010000113">
    <property type="protein sequence ID" value="MBC3952037.1"/>
    <property type="molecule type" value="Genomic_DNA"/>
</dbReference>
<comment type="caution">
    <text evidence="3">The sequence shown here is derived from an EMBL/GenBank/DDBJ whole genome shotgun (WGS) entry which is preliminary data.</text>
</comment>
<dbReference type="SUPFAM" id="SSF47413">
    <property type="entry name" value="lambda repressor-like DNA-binding domains"/>
    <property type="match status" value="1"/>
</dbReference>
<sequence length="125" mass="13414">MRLQAMTDEAIASAIGARLQELRLKKNVSQEQVAKEAGISRQTLINLLHGKGTIVNLIAVLRAIGELERVTSLVQAVLPSPLQVIKMAGSQRVRASGARPVRKVTKNGASVVSAPKGKAKKDVQW</sequence>
<dbReference type="Pfam" id="PF01381">
    <property type="entry name" value="HTH_3"/>
    <property type="match status" value="1"/>
</dbReference>
<feature type="domain" description="HTH cro/C1-type" evidence="2">
    <location>
        <begin position="19"/>
        <end position="67"/>
    </location>
</feature>
<proteinExistence type="predicted"/>
<evidence type="ECO:0000313" key="3">
    <source>
        <dbReference type="EMBL" id="MBC3952037.1"/>
    </source>
</evidence>
<dbReference type="Gene3D" id="1.10.260.40">
    <property type="entry name" value="lambda repressor-like DNA-binding domains"/>
    <property type="match status" value="1"/>
</dbReference>
<dbReference type="CDD" id="cd00093">
    <property type="entry name" value="HTH_XRE"/>
    <property type="match status" value="1"/>
</dbReference>